<dbReference type="GO" id="GO:0005634">
    <property type="term" value="C:nucleus"/>
    <property type="evidence" value="ECO:0007669"/>
    <property type="project" value="TreeGrafter"/>
</dbReference>
<dbReference type="OMA" id="CLDLYGQ"/>
<dbReference type="PANTHER" id="PTHR11139">
    <property type="entry name" value="ATAXIA TELANGIECTASIA MUTATED ATM -RELATED"/>
    <property type="match status" value="1"/>
</dbReference>
<evidence type="ECO:0008006" key="11">
    <source>
        <dbReference type="Google" id="ProtNLM"/>
    </source>
</evidence>
<keyword evidence="3" id="KW-0808">Transferase</keyword>
<keyword evidence="4" id="KW-0949">S-adenosyl-L-methionine</keyword>
<accession>G7E288</accession>
<dbReference type="HOGENOM" id="CLU_000129_1_0_1"/>
<dbReference type="Pfam" id="PF20206">
    <property type="entry name" value="Tra1_ring"/>
    <property type="match status" value="1"/>
</dbReference>
<feature type="region of interest" description="Disordered" evidence="5">
    <location>
        <begin position="3130"/>
        <end position="3156"/>
    </location>
</feature>
<reference evidence="9 10" key="1">
    <citation type="journal article" date="2011" name="J. Gen. Appl. Microbiol.">
        <title>Draft genome sequencing of the enigmatic basidiomycete Mixia osmundae.</title>
        <authorList>
            <person name="Nishida H."/>
            <person name="Nagatsuka Y."/>
            <person name="Sugiyama J."/>
        </authorList>
    </citation>
    <scope>NUCLEOTIDE SEQUENCE [LARGE SCALE GENOMIC DNA]</scope>
    <source>
        <strain evidence="10">CBS 9802 / IAM 14324 / JCM 22182 / KY 12970</strain>
    </source>
</reference>
<dbReference type="GO" id="GO:0008168">
    <property type="term" value="F:methyltransferase activity"/>
    <property type="evidence" value="ECO:0007669"/>
    <property type="project" value="UniProtKB-KW"/>
</dbReference>
<dbReference type="Pfam" id="PF00454">
    <property type="entry name" value="PI3_PI4_kinase"/>
    <property type="match status" value="1"/>
</dbReference>
<dbReference type="GO" id="GO:0006281">
    <property type="term" value="P:DNA repair"/>
    <property type="evidence" value="ECO:0007669"/>
    <property type="project" value="TreeGrafter"/>
</dbReference>
<evidence type="ECO:0000313" key="9">
    <source>
        <dbReference type="EMBL" id="GAA96948.1"/>
    </source>
</evidence>
<dbReference type="PROSITE" id="PS51190">
    <property type="entry name" value="FATC"/>
    <property type="match status" value="1"/>
</dbReference>
<dbReference type="PROSITE" id="PS50290">
    <property type="entry name" value="PI3_4_KINASE_3"/>
    <property type="match status" value="1"/>
</dbReference>
<feature type="region of interest" description="Disordered" evidence="5">
    <location>
        <begin position="1"/>
        <end position="82"/>
    </location>
</feature>
<sequence length="3724" mass="418784">MAPASPTGPATRTRHGQTRASAASASSAHSGEASGGASTTNMAAATGDRASTSRSPSVSLPASGSVGLAGSLPPSSLSGGRDEQTYAARLSDPSLPTSVKLNLASEIRDRIDLYQRDSEYIHFLDHLLPVILAILKEGKVTFNTNTNEQRLRHVLIETLHRIPHSGKHKDHAMEMMVVALQLVRTDNEDNACLCMKILIDLHRSYKDILAPTVDQFLSTVKEIYAGMTDAVPRVFGTNPDGTGGEAVPDVLPSNASKDLVASHPNIIPTGMTSFKLLTECPIAIVFLFQTYRDVVSREIEVFVPLIFQFLSLQPAPQAYAHEQAKLAGDLHIGIAANMQRKRARFQDLLVAQVKTMSFLAYVLRVADKTLEPYRDRIPEIAIRLLKDCPPDASSNRKELLVATRHILSTAFRSAFVNYIDVVLDERVLVGAGVTPHETLRPLAYSMLADLIHHVRMELSIGQLSRVVQAYSCSLHDPTLAPAIQTMCSKLLLNLIESILKKDREEATKLLSCMFEAFVRKVEGMAEVRKEWTRWARPKTAKKAEGEEVDEIDIERRRPIAPMIVMTDPQPDPVKDARFLFRNLIFGVKTILTALKHLGSPLPDADQMGRLFTGCIQCLSIFDTRREAGREAKDVTDGFCAIFLITDLIIFQEVIDKRMAFFLDELLQNHELLAIPQAFLSNEAVSQAFVGISFRFLVARLDEIGSADKEKTSVMLRLFKMSFMAITIFPDVNEIVLQPLLGHIIMQSLKLASKAPEPTNYYFLLRALFRSIGGGRFELLYKEVLPLLQALLENLNGLLNAAERSKRDLFVELCLTVPVRLSVLLPYLSFLMKPLVLALQAGPELVSQGLRTLELCVDNLTQEFLNPLMAPVINDVMAALWKLLRPVPFNHQHAHTTVRILGKIGGRNRRNLGPVKLEWRPVGPEATIPVHFDGQLQTIRLAPVVDLALRMIRRGDIHYRRNSYMLFKHAVVIFLKETLPYGENEDTFGNTVRGLFESARVDEFREEATEFLMRLAEYIFALELRREPIDGSIGRHVLPLSSAMIDAMAESLASAESEYLRETAAHVQRIVEGLIAFRDSADPPKPAFVHAILRQLAARLSSLCYDQSWQRKTGGATGIAILTSKMQLGLNWMLDHELEFVRALLFTLKDMPSDPPGNVGEVSQTLLHILGTCNAPPSAQIEAGPDPSKSADAMQVDKPNSAKLAADSAPAETPKKNPALAQQSKVQKHNFLIGMLIIELSSQVETVRETAKASLEILSKSTGKTVTEMLRPVRERLLGPIFSKPLRALAFSMQIGHIDAVSYCITLRPPLIDLEENKDRPEASMETPLLRLLTEALGIADAEDSALTGRATQHKNAALLTTLRVACVKLLSAAMATPEFLSPKYNATRMKTLGIYFKLLYVRSPDVVNAAYWGLKQVLNQQGKLPKDLLQGGLRPVLTNLSDHKRLTVPGLQGLARLLELLTSYFKKEIGQKLLDHFRALAEPNAMTTAALAPQNEHGELQIMAAIINIFHLLPYPVSVDFLQDVSTLVADVELHLRKATASVFTEPLARYLNLYPAESTAFYFARMSEQRFMSSFRFVMASGHVDALAERINEQHMELFSPAFRAESLDLSTLHAALLIKLFCEHDASWIVSRPGIVELLIGRWQSPQRAERLGAQGISHMSQLAEDAAFLDIFLIYLRQAEHIDLLFRMLDVYTWRCPSDRFALTRFYYETIAKSTDIAFRTRILSRFLDIFADKTMPQSQKTAALRVIINPMLYVAFSRGNSEAGLVDAVIINRLHATIWQPGLEHPGGSPGGPEEALLIELLHMSTLIVRHRYSSIAENKKDVIKYGWKQITVEDITVKQSAYALIAQFLAVYESPARIVLVIWNHLLRAHQLEGRALVREALDVLAPALPFRSNPEEDPPGWIACTRRVLAEEGHSSVPQLSHIYNLFARHCDLFFPYRGLFVPNMVSSLSKLAFGPLSTVETRVLTVDVIDMLLQWERRRLGKSVRPEGAEMESLKTPTSDTSVPKRGRAGSVAASSAGLASGNSNAYSIPLPNRDTIISTLIRLVAFASEPISRGGVAARAMNLLKEFLGGGIWDDVSPKLAWFSRTLTNAEINEQTLNTLCNTIDVLCVVQSFRPDAWVLDNLGTMIKIIEKVTSASEVRLHVSLRPILERTFEILPQRDSKGEDEKMTMADAITDEDDDVVRFTKWATMTINDGLRSLSNIQGTIVILQAWVKHKPEVTDEFLGPLIRVLTRMTKEHFATANTPAFEGTSRILMSTLEILRRRVSHLGEQRRWLLSALVQIVEKSPSTEVCRFVLEMMSVWIKERKEAYPTVREKAGILSKMMTFENRHDDALLKDFLQLILDIYTDPALARTELTVRLEQAFLLGCRNRDATIRTRFLEVFDRCIDRSLFSRLYYILGVQNWESIGETNWIHQALDLLLGAVDAKRKLFAGLAPSPVPNQAFVDALAEYEVGGLVNAARRLLYADATTTHVMWISTFKAAWPCITRREQTDMTRFIISLLGKEWHTKNRDRRPNVIQTILSSAQACSPPVALPPHLVRYLGKSFNAWHVALEIMQDVVEDPREDDVVRDCTCDALAELYSDLSEYDNFYGLWRRRSYYNETNAAISFEQHGLWQQAQVQYEAAQVKARSGAMPFTESEYNVWEDHWVLCAQKLQQWDILTDLAKHEGNADLFLECAWRLSDWQSDRDFIEQSIDNMESQATPRRRTFEAYMALVKVQAGIVTPGEEKKTDAQRLCDEGIQLALRKWYYLPDIVSEAHLPLLHVFQQFVELQEASLMFNSLSQTTAQNLEAKSAEIKGTLQTWRERLPNLWDDVNIWSDLVAWRQHVFSAINKAYLPLIPALTSANGGGSAANSHAYRGYHETAWIINRFAHVARKHHLHEVCITSLTKIYTLPNIEIQEAFLKLREQARCHYQSPTELNQGLEVINNTNLMYFGPAQKAEFFTLKGMFLARLNLHEEAAQVFNQAVGTDMSFPKAWAEWGEYHDRMFKDNPNDLNMAANAVSCYLQAAGLYKNARARKILVRILWLLSLDDNSGTVAKAFDLYKGDVPVWYWITFIPQLLSSLSYREARYARIILMKIAKTYPQALFYLLRTTNEDLSAVKRQQMAAKAREAAKKDEEAKISAAAAATNGTGTESGPIPDASKATTPAPALPVQAAAGIPTSVPPGVVPNQPIAPRQPWEHVEEIMSILKTAFPLLTLTMEMIGDQIQQRFKPTPEEDIFRLVSALLNDALQQFIARAAFVDDDGALPQPTVQNVARFAENLHPGPLKTNFERDFLASKPNLQSYVARLQRWRDRYEVVLDRKAKRHNLEVCSHWLVEFQYQKFDEIEVPGQYLKYEDSNMNFVRIGHFQSKFDVSRLSGICTRRLTIVGHDSSLHSFAIQLPAARHSRREERIMQLFRMLNSPLTRRKESRKRNALFTVPIAVPLAPHVRLLENDASIVSLQDIYENFCHERGIGKDDPIIHYAEKLRRLAQAHAAVSRSTPQRLNTAATKLEAYEEVRTKMFPDTVLKNYMARSMVSASDLWHLRKRMTQQLASFIFMTYVFSMGSRLPSRILFSRVNGGLHTSDMLPTLSPQAPEFANNEAVPFRFTPSIQKFITAVGTEGLLTSSLMAIAGALTEEEDDLEHRLCIFVREEVIAWHHMQHKTLQDKLVRAATVSNVKNIVRRAQLLSCKIDRENQPLGVVPANQTILELLSYSANPQRLSAMDPIWLPWL</sequence>
<feature type="domain" description="PI3K/PI4K catalytic" evidence="6">
    <location>
        <begin position="3360"/>
        <end position="3689"/>
    </location>
</feature>
<evidence type="ECO:0000256" key="4">
    <source>
        <dbReference type="ARBA" id="ARBA00022691"/>
    </source>
</evidence>
<evidence type="ECO:0000259" key="7">
    <source>
        <dbReference type="PROSITE" id="PS51189"/>
    </source>
</evidence>
<dbReference type="InterPro" id="IPR023576">
    <property type="entry name" value="UbiE/COQ5_MeTrFase_CS"/>
</dbReference>
<dbReference type="InterPro" id="IPR036940">
    <property type="entry name" value="PI3/4_kinase_cat_sf"/>
</dbReference>
<dbReference type="STRING" id="764103.G7E288"/>
<dbReference type="SUPFAM" id="SSF48371">
    <property type="entry name" value="ARM repeat"/>
    <property type="match status" value="3"/>
</dbReference>
<dbReference type="EMBL" id="BABT02000110">
    <property type="protein sequence ID" value="GAA96948.1"/>
    <property type="molecule type" value="Genomic_DNA"/>
</dbReference>
<dbReference type="Proteomes" id="UP000009131">
    <property type="component" value="Unassembled WGS sequence"/>
</dbReference>
<dbReference type="Gene3D" id="1.10.1070.11">
    <property type="entry name" value="Phosphatidylinositol 3-/4-kinase, catalytic domain"/>
    <property type="match status" value="1"/>
</dbReference>
<feature type="domain" description="FAT" evidence="7">
    <location>
        <begin position="2546"/>
        <end position="3106"/>
    </location>
</feature>
<dbReference type="GO" id="GO:0006355">
    <property type="term" value="P:regulation of DNA-templated transcription"/>
    <property type="evidence" value="ECO:0007669"/>
    <property type="project" value="TreeGrafter"/>
</dbReference>
<dbReference type="InterPro" id="IPR003151">
    <property type="entry name" value="PIK-rel_kinase_FAT"/>
</dbReference>
<dbReference type="GO" id="GO:0000124">
    <property type="term" value="C:SAGA complex"/>
    <property type="evidence" value="ECO:0007669"/>
    <property type="project" value="TreeGrafter"/>
</dbReference>
<dbReference type="PROSITE" id="PS01183">
    <property type="entry name" value="UBIE_1"/>
    <property type="match status" value="1"/>
</dbReference>
<organism evidence="9 10">
    <name type="scientific">Mixia osmundae (strain CBS 9802 / IAM 14324 / JCM 22182 / KY 12970)</name>
    <dbReference type="NCBI Taxonomy" id="764103"/>
    <lineage>
        <taxon>Eukaryota</taxon>
        <taxon>Fungi</taxon>
        <taxon>Dikarya</taxon>
        <taxon>Basidiomycota</taxon>
        <taxon>Pucciniomycotina</taxon>
        <taxon>Mixiomycetes</taxon>
        <taxon>Mixiales</taxon>
        <taxon>Mixiaceae</taxon>
        <taxon>Mixia</taxon>
    </lineage>
</organism>
<feature type="compositionally biased region" description="Polar residues" evidence="5">
    <location>
        <begin position="39"/>
        <end position="58"/>
    </location>
</feature>
<proteinExistence type="inferred from homology"/>
<dbReference type="PANTHER" id="PTHR11139:SF1">
    <property type="entry name" value="TRANSFORMATION_TRANSCRIPTION DOMAIN-ASSOCIATED PROTEIN"/>
    <property type="match status" value="1"/>
</dbReference>
<dbReference type="InterPro" id="IPR003152">
    <property type="entry name" value="FATC_dom"/>
</dbReference>
<evidence type="ECO:0000256" key="5">
    <source>
        <dbReference type="SAM" id="MobiDB-lite"/>
    </source>
</evidence>
<dbReference type="GO" id="GO:0035267">
    <property type="term" value="C:NuA4 histone acetyltransferase complex"/>
    <property type="evidence" value="ECO:0007669"/>
    <property type="project" value="TreeGrafter"/>
</dbReference>
<dbReference type="Pfam" id="PF02259">
    <property type="entry name" value="FAT"/>
    <property type="match status" value="1"/>
</dbReference>
<gene>
    <name evidence="9" type="primary">Mo03622</name>
    <name evidence="9" type="ORF">E5Q_03622</name>
</gene>
<protein>
    <recommendedName>
        <fullName evidence="11">Non-specific serine/threonine protein kinase</fullName>
    </recommendedName>
</protein>
<keyword evidence="2" id="KW-0489">Methyltransferase</keyword>
<evidence type="ECO:0000313" key="10">
    <source>
        <dbReference type="Proteomes" id="UP000009131"/>
    </source>
</evidence>
<comment type="caution">
    <text evidence="9">The sequence shown here is derived from an EMBL/GenBank/DDBJ whole genome shotgun (WGS) entry which is preliminary data.</text>
</comment>
<dbReference type="SUPFAM" id="SSF56112">
    <property type="entry name" value="Protein kinase-like (PK-like)"/>
    <property type="match status" value="1"/>
</dbReference>
<dbReference type="InParanoid" id="G7E288"/>
<feature type="domain" description="FATC" evidence="8">
    <location>
        <begin position="3692"/>
        <end position="3724"/>
    </location>
</feature>
<dbReference type="GO" id="GO:0032259">
    <property type="term" value="P:methylation"/>
    <property type="evidence" value="ECO:0007669"/>
    <property type="project" value="UniProtKB-KW"/>
</dbReference>
<keyword evidence="10" id="KW-1185">Reference proteome</keyword>
<dbReference type="InterPro" id="IPR011009">
    <property type="entry name" value="Kinase-like_dom_sf"/>
</dbReference>
<dbReference type="InterPro" id="IPR016024">
    <property type="entry name" value="ARM-type_fold"/>
</dbReference>
<dbReference type="OrthoDB" id="5570127at2759"/>
<name>G7E288_MIXOS</name>
<reference evidence="9 10" key="2">
    <citation type="journal article" date="2012" name="Open Biol.">
        <title>Characteristics of nucleosomes and linker DNA regions on the genome of the basidiomycete Mixia osmundae revealed by mono- and dinucleosome mapping.</title>
        <authorList>
            <person name="Nishida H."/>
            <person name="Kondo S."/>
            <person name="Matsumoto T."/>
            <person name="Suzuki Y."/>
            <person name="Yoshikawa H."/>
            <person name="Taylor T.D."/>
            <person name="Sugiyama J."/>
        </authorList>
    </citation>
    <scope>NUCLEOTIDE SEQUENCE [LARGE SCALE GENOMIC DNA]</scope>
    <source>
        <strain evidence="10">CBS 9802 / IAM 14324 / JCM 22182 / KY 12970</strain>
    </source>
</reference>
<evidence type="ECO:0000256" key="3">
    <source>
        <dbReference type="ARBA" id="ARBA00022679"/>
    </source>
</evidence>
<feature type="region of interest" description="Disordered" evidence="5">
    <location>
        <begin position="1176"/>
        <end position="1218"/>
    </location>
</feature>
<dbReference type="FunCoup" id="G7E288">
    <property type="interactions" value="629"/>
</dbReference>
<dbReference type="InterPro" id="IPR014009">
    <property type="entry name" value="PIK_FAT"/>
</dbReference>
<feature type="compositionally biased region" description="Low complexity" evidence="5">
    <location>
        <begin position="20"/>
        <end position="38"/>
    </location>
</feature>
<dbReference type="InterPro" id="IPR046807">
    <property type="entry name" value="Tra1_central"/>
</dbReference>
<dbReference type="SMART" id="SM00146">
    <property type="entry name" value="PI3Kc"/>
    <property type="match status" value="1"/>
</dbReference>
<dbReference type="Pfam" id="PF20175">
    <property type="entry name" value="Tra1_central"/>
    <property type="match status" value="1"/>
</dbReference>
<dbReference type="InterPro" id="IPR000403">
    <property type="entry name" value="PI3/4_kinase_cat_dom"/>
</dbReference>
<dbReference type="CDD" id="cd05163">
    <property type="entry name" value="PIKK_TRRAP"/>
    <property type="match status" value="1"/>
</dbReference>
<evidence type="ECO:0000256" key="2">
    <source>
        <dbReference type="ARBA" id="ARBA00022603"/>
    </source>
</evidence>
<comment type="similarity">
    <text evidence="1">Belongs to the PI3/PI4-kinase family. TRA1 subfamily.</text>
</comment>
<dbReference type="InterPro" id="IPR050517">
    <property type="entry name" value="DDR_Repair_Kinase"/>
</dbReference>
<feature type="compositionally biased region" description="Low complexity" evidence="5">
    <location>
        <begin position="59"/>
        <end position="79"/>
    </location>
</feature>
<evidence type="ECO:0000256" key="1">
    <source>
        <dbReference type="ARBA" id="ARBA00007234"/>
    </source>
</evidence>
<dbReference type="PROSITE" id="PS51189">
    <property type="entry name" value="FAT"/>
    <property type="match status" value="1"/>
</dbReference>
<evidence type="ECO:0000259" key="6">
    <source>
        <dbReference type="PROSITE" id="PS50290"/>
    </source>
</evidence>
<feature type="region of interest" description="Disordered" evidence="5">
    <location>
        <begin position="1991"/>
        <end position="2015"/>
    </location>
</feature>
<dbReference type="eggNOG" id="KOG0889">
    <property type="taxonomic scope" value="Eukaryota"/>
</dbReference>
<evidence type="ECO:0000259" key="8">
    <source>
        <dbReference type="PROSITE" id="PS51190"/>
    </source>
</evidence>
<dbReference type="RefSeq" id="XP_014565391.1">
    <property type="nucleotide sequence ID" value="XM_014709905.1"/>
</dbReference>
<dbReference type="InterPro" id="IPR046805">
    <property type="entry name" value="Tra1_ring"/>
</dbReference>